<dbReference type="Proteomes" id="UP000821865">
    <property type="component" value="Chromosome 6"/>
</dbReference>
<evidence type="ECO:0000313" key="1">
    <source>
        <dbReference type="EMBL" id="KAH7946163.1"/>
    </source>
</evidence>
<reference evidence="1" key="1">
    <citation type="submission" date="2020-05" db="EMBL/GenBank/DDBJ databases">
        <title>Large-scale comparative analyses of tick genomes elucidate their genetic diversity and vector capacities.</title>
        <authorList>
            <person name="Jia N."/>
            <person name="Wang J."/>
            <person name="Shi W."/>
            <person name="Du L."/>
            <person name="Sun Y."/>
            <person name="Zhan W."/>
            <person name="Jiang J."/>
            <person name="Wang Q."/>
            <person name="Zhang B."/>
            <person name="Ji P."/>
            <person name="Sakyi L.B."/>
            <person name="Cui X."/>
            <person name="Yuan T."/>
            <person name="Jiang B."/>
            <person name="Yang W."/>
            <person name="Lam T.T.-Y."/>
            <person name="Chang Q."/>
            <person name="Ding S."/>
            <person name="Wang X."/>
            <person name="Zhu J."/>
            <person name="Ruan X."/>
            <person name="Zhao L."/>
            <person name="Wei J."/>
            <person name="Que T."/>
            <person name="Du C."/>
            <person name="Cheng J."/>
            <person name="Dai P."/>
            <person name="Han X."/>
            <person name="Huang E."/>
            <person name="Gao Y."/>
            <person name="Liu J."/>
            <person name="Shao H."/>
            <person name="Ye R."/>
            <person name="Li L."/>
            <person name="Wei W."/>
            <person name="Wang X."/>
            <person name="Wang C."/>
            <person name="Yang T."/>
            <person name="Huo Q."/>
            <person name="Li W."/>
            <person name="Guo W."/>
            <person name="Chen H."/>
            <person name="Zhou L."/>
            <person name="Ni X."/>
            <person name="Tian J."/>
            <person name="Zhou Y."/>
            <person name="Sheng Y."/>
            <person name="Liu T."/>
            <person name="Pan Y."/>
            <person name="Xia L."/>
            <person name="Li J."/>
            <person name="Zhao F."/>
            <person name="Cao W."/>
        </authorList>
    </citation>
    <scope>NUCLEOTIDE SEQUENCE</scope>
    <source>
        <strain evidence="1">Dsil-2018</strain>
    </source>
</reference>
<comment type="caution">
    <text evidence="1">The sequence shown here is derived from an EMBL/GenBank/DDBJ whole genome shotgun (WGS) entry which is preliminary data.</text>
</comment>
<dbReference type="EMBL" id="CM023475">
    <property type="protein sequence ID" value="KAH7946163.1"/>
    <property type="molecule type" value="Genomic_DNA"/>
</dbReference>
<keyword evidence="2" id="KW-1185">Reference proteome</keyword>
<protein>
    <submittedName>
        <fullName evidence="1">Uncharacterized protein</fullName>
    </submittedName>
</protein>
<evidence type="ECO:0000313" key="2">
    <source>
        <dbReference type="Proteomes" id="UP000821865"/>
    </source>
</evidence>
<proteinExistence type="predicted"/>
<gene>
    <name evidence="1" type="ORF">HPB49_020735</name>
</gene>
<organism evidence="1 2">
    <name type="scientific">Dermacentor silvarum</name>
    <name type="common">Tick</name>
    <dbReference type="NCBI Taxonomy" id="543639"/>
    <lineage>
        <taxon>Eukaryota</taxon>
        <taxon>Metazoa</taxon>
        <taxon>Ecdysozoa</taxon>
        <taxon>Arthropoda</taxon>
        <taxon>Chelicerata</taxon>
        <taxon>Arachnida</taxon>
        <taxon>Acari</taxon>
        <taxon>Parasitiformes</taxon>
        <taxon>Ixodida</taxon>
        <taxon>Ixodoidea</taxon>
        <taxon>Ixodidae</taxon>
        <taxon>Rhipicephalinae</taxon>
        <taxon>Dermacentor</taxon>
    </lineage>
</organism>
<name>A0ACB8CMP2_DERSI</name>
<sequence>MSSEGSQYSPSSPSNAAMAALRRWRPPVKGGSPLEDNDLPPPCGLHERAMLIACLGSCAAGTTLSYTSAAMPSIELEPWYQLQKTAPANGWVADVLLLGATGGALLSGILVPLAGHRRTLLLSAFGLLCGWICLIASNNVIMLMVSRVVSGLWLGALACCSSLYVTDVAPPKKRAFFGGLSEVAMSVGAMTACFLDGVKWEFQAFLCALWPLAVLAFQQYVIESPRSLIARGRRQEANVAASRLYGMDLPPELRQKKDGQVPGPVHWLNMSRMVSACLLLFFLQNLSLIQLFQLRALQVSGYLIGMSYGNMMALLLFAGQTVLAGLFAAQTHLIGRRWLLGASAVLVTVAHFTLTPLEYLVLSTWTVEKRSEPTNWRGVMSIVTLVLTYSFGLCHLPPLLTGELVPLRIRYLGSAVIWATRWIVMFLLVHFDGSLLAAMQTRQTFLAFCLVYVLTACVTVALIPETEGRSLVDIAKDE</sequence>
<accession>A0ACB8CMP2</accession>